<dbReference type="Proteomes" id="UP001152795">
    <property type="component" value="Unassembled WGS sequence"/>
</dbReference>
<dbReference type="AlphaFoldDB" id="A0A6S7IQ65"/>
<reference evidence="1" key="1">
    <citation type="submission" date="2020-04" db="EMBL/GenBank/DDBJ databases">
        <authorList>
            <person name="Alioto T."/>
            <person name="Alioto T."/>
            <person name="Gomez Garrido J."/>
        </authorList>
    </citation>
    <scope>NUCLEOTIDE SEQUENCE</scope>
    <source>
        <strain evidence="1">A484AB</strain>
    </source>
</reference>
<feature type="non-terminal residue" evidence="1">
    <location>
        <position position="106"/>
    </location>
</feature>
<sequence length="106" mass="12019">MIWRTVIILCCILLQQVTAEPTIWDLFNWKITLQRQRQDEITLRGLIEASVAQDDVKIPGATCSESQEWTGETGLPGFLMQCKCNLSRSTFAPELMSCVANSEIKR</sequence>
<protein>
    <submittedName>
        <fullName evidence="1">Uncharacterized protein</fullName>
    </submittedName>
</protein>
<keyword evidence="2" id="KW-1185">Reference proteome</keyword>
<dbReference type="EMBL" id="CACRXK020010651">
    <property type="protein sequence ID" value="CAB4019847.1"/>
    <property type="molecule type" value="Genomic_DNA"/>
</dbReference>
<evidence type="ECO:0000313" key="1">
    <source>
        <dbReference type="EMBL" id="CAB4019847.1"/>
    </source>
</evidence>
<comment type="caution">
    <text evidence="1">The sequence shown here is derived from an EMBL/GenBank/DDBJ whole genome shotgun (WGS) entry which is preliminary data.</text>
</comment>
<name>A0A6S7IQ65_PARCT</name>
<accession>A0A6S7IQ65</accession>
<proteinExistence type="predicted"/>
<evidence type="ECO:0000313" key="2">
    <source>
        <dbReference type="Proteomes" id="UP001152795"/>
    </source>
</evidence>
<gene>
    <name evidence="1" type="ORF">PACLA_8A028262</name>
</gene>
<organism evidence="1 2">
    <name type="scientific">Paramuricea clavata</name>
    <name type="common">Red gorgonian</name>
    <name type="synonym">Violescent sea-whip</name>
    <dbReference type="NCBI Taxonomy" id="317549"/>
    <lineage>
        <taxon>Eukaryota</taxon>
        <taxon>Metazoa</taxon>
        <taxon>Cnidaria</taxon>
        <taxon>Anthozoa</taxon>
        <taxon>Octocorallia</taxon>
        <taxon>Malacalcyonacea</taxon>
        <taxon>Plexauridae</taxon>
        <taxon>Paramuricea</taxon>
    </lineage>
</organism>